<organism evidence="1 2">
    <name type="scientific">Pleurostoma richardsiae</name>
    <dbReference type="NCBI Taxonomy" id="41990"/>
    <lineage>
        <taxon>Eukaryota</taxon>
        <taxon>Fungi</taxon>
        <taxon>Dikarya</taxon>
        <taxon>Ascomycota</taxon>
        <taxon>Pezizomycotina</taxon>
        <taxon>Sordariomycetes</taxon>
        <taxon>Sordariomycetidae</taxon>
        <taxon>Calosphaeriales</taxon>
        <taxon>Pleurostomataceae</taxon>
        <taxon>Pleurostoma</taxon>
    </lineage>
</organism>
<sequence>MSSPTTPADQTPTMSDIKELWASIHANDSRMGCMTAKEALIGLGISDDIPAKAYLYGYFIGRDADALLNKILEGVIDYDDMVDDLFDQYPRLICWKLAPESWMKAAFITLLENFDDWGINDTLVEKEAS</sequence>
<accession>A0AA38RBX3</accession>
<keyword evidence="2" id="KW-1185">Reference proteome</keyword>
<evidence type="ECO:0000313" key="2">
    <source>
        <dbReference type="Proteomes" id="UP001174694"/>
    </source>
</evidence>
<dbReference type="AlphaFoldDB" id="A0AA38RBX3"/>
<reference evidence="1" key="1">
    <citation type="submission" date="2022-07" db="EMBL/GenBank/DDBJ databases">
        <title>Fungi with potential for degradation of polypropylene.</title>
        <authorList>
            <person name="Gostincar C."/>
        </authorList>
    </citation>
    <scope>NUCLEOTIDE SEQUENCE</scope>
    <source>
        <strain evidence="1">EXF-13308</strain>
    </source>
</reference>
<dbReference type="Proteomes" id="UP001174694">
    <property type="component" value="Unassembled WGS sequence"/>
</dbReference>
<proteinExistence type="predicted"/>
<name>A0AA38RBX3_9PEZI</name>
<dbReference type="EMBL" id="JANBVO010000020">
    <property type="protein sequence ID" value="KAJ9143048.1"/>
    <property type="molecule type" value="Genomic_DNA"/>
</dbReference>
<evidence type="ECO:0000313" key="1">
    <source>
        <dbReference type="EMBL" id="KAJ9143048.1"/>
    </source>
</evidence>
<protein>
    <submittedName>
        <fullName evidence="1">Uncharacterized protein</fullName>
    </submittedName>
</protein>
<gene>
    <name evidence="1" type="ORF">NKR23_g6759</name>
</gene>
<comment type="caution">
    <text evidence="1">The sequence shown here is derived from an EMBL/GenBank/DDBJ whole genome shotgun (WGS) entry which is preliminary data.</text>
</comment>